<proteinExistence type="predicted"/>
<evidence type="ECO:0000313" key="1">
    <source>
        <dbReference type="EMBL" id="MFC5993530.1"/>
    </source>
</evidence>
<reference evidence="2" key="1">
    <citation type="journal article" date="2019" name="Int. J. Syst. Evol. Microbiol.">
        <title>The Global Catalogue of Microorganisms (GCM) 10K type strain sequencing project: providing services to taxonomists for standard genome sequencing and annotation.</title>
        <authorList>
            <consortium name="The Broad Institute Genomics Platform"/>
            <consortium name="The Broad Institute Genome Sequencing Center for Infectious Disease"/>
            <person name="Wu L."/>
            <person name="Ma J."/>
        </authorList>
    </citation>
    <scope>NUCLEOTIDE SEQUENCE [LARGE SCALE GENOMIC DNA]</scope>
    <source>
        <strain evidence="2">CCM 8391</strain>
    </source>
</reference>
<evidence type="ECO:0000313" key="2">
    <source>
        <dbReference type="Proteomes" id="UP001596302"/>
    </source>
</evidence>
<name>A0ABW1IYZ8_9PSEU</name>
<dbReference type="EMBL" id="JBHSQW010000009">
    <property type="protein sequence ID" value="MFC5993530.1"/>
    <property type="molecule type" value="Genomic_DNA"/>
</dbReference>
<organism evidence="1 2">
    <name type="scientific">Pseudonocardia hispaniensis</name>
    <dbReference type="NCBI Taxonomy" id="904933"/>
    <lineage>
        <taxon>Bacteria</taxon>
        <taxon>Bacillati</taxon>
        <taxon>Actinomycetota</taxon>
        <taxon>Actinomycetes</taxon>
        <taxon>Pseudonocardiales</taxon>
        <taxon>Pseudonocardiaceae</taxon>
        <taxon>Pseudonocardia</taxon>
    </lineage>
</organism>
<dbReference type="RefSeq" id="WP_379583183.1">
    <property type="nucleotide sequence ID" value="NZ_JBHSQW010000009.1"/>
</dbReference>
<keyword evidence="2" id="KW-1185">Reference proteome</keyword>
<dbReference type="Proteomes" id="UP001596302">
    <property type="component" value="Unassembled WGS sequence"/>
</dbReference>
<sequence length="90" mass="10040">MTIPVEITMNLDSAPLADDPPMPPILMRRVLGLIANRAMRLGARPDEVLACLDHTVERELIRIAENLGWLLTATDLTRDWPVPEPSEGTR</sequence>
<comment type="caution">
    <text evidence="1">The sequence shown here is derived from an EMBL/GenBank/DDBJ whole genome shotgun (WGS) entry which is preliminary data.</text>
</comment>
<gene>
    <name evidence="1" type="ORF">ACFQE5_04780</name>
</gene>
<accession>A0ABW1IYZ8</accession>
<protein>
    <submittedName>
        <fullName evidence="1">Uncharacterized protein</fullName>
    </submittedName>
</protein>